<keyword evidence="2" id="KW-0812">Transmembrane</keyword>
<feature type="compositionally biased region" description="Polar residues" evidence="1">
    <location>
        <begin position="18"/>
        <end position="31"/>
    </location>
</feature>
<proteinExistence type="predicted"/>
<feature type="non-terminal residue" evidence="4">
    <location>
        <position position="209"/>
    </location>
</feature>
<protein>
    <recommendedName>
        <fullName evidence="3">DUF6535 domain-containing protein</fullName>
    </recommendedName>
</protein>
<reference evidence="4" key="1">
    <citation type="submission" date="2023-03" db="EMBL/GenBank/DDBJ databases">
        <title>Massive genome expansion in bonnet fungi (Mycena s.s.) driven by repeated elements and novel gene families across ecological guilds.</title>
        <authorList>
            <consortium name="Lawrence Berkeley National Laboratory"/>
            <person name="Harder C.B."/>
            <person name="Miyauchi S."/>
            <person name="Viragh M."/>
            <person name="Kuo A."/>
            <person name="Thoen E."/>
            <person name="Andreopoulos B."/>
            <person name="Lu D."/>
            <person name="Skrede I."/>
            <person name="Drula E."/>
            <person name="Henrissat B."/>
            <person name="Morin E."/>
            <person name="Kohler A."/>
            <person name="Barry K."/>
            <person name="LaButti K."/>
            <person name="Morin E."/>
            <person name="Salamov A."/>
            <person name="Lipzen A."/>
            <person name="Mereny Z."/>
            <person name="Hegedus B."/>
            <person name="Baldrian P."/>
            <person name="Stursova M."/>
            <person name="Weitz H."/>
            <person name="Taylor A."/>
            <person name="Grigoriev I.V."/>
            <person name="Nagy L.G."/>
            <person name="Martin F."/>
            <person name="Kauserud H."/>
        </authorList>
    </citation>
    <scope>NUCLEOTIDE SEQUENCE</scope>
    <source>
        <strain evidence="4">CBHHK067</strain>
    </source>
</reference>
<feature type="transmembrane region" description="Helical" evidence="2">
    <location>
        <begin position="118"/>
        <end position="137"/>
    </location>
</feature>
<dbReference type="InterPro" id="IPR045338">
    <property type="entry name" value="DUF6535"/>
</dbReference>
<keyword evidence="5" id="KW-1185">Reference proteome</keyword>
<dbReference type="Pfam" id="PF20153">
    <property type="entry name" value="DUF6535"/>
    <property type="match status" value="1"/>
</dbReference>
<organism evidence="4 5">
    <name type="scientific">Mycena rosella</name>
    <name type="common">Pink bonnet</name>
    <name type="synonym">Agaricus rosellus</name>
    <dbReference type="NCBI Taxonomy" id="1033263"/>
    <lineage>
        <taxon>Eukaryota</taxon>
        <taxon>Fungi</taxon>
        <taxon>Dikarya</taxon>
        <taxon>Basidiomycota</taxon>
        <taxon>Agaricomycotina</taxon>
        <taxon>Agaricomycetes</taxon>
        <taxon>Agaricomycetidae</taxon>
        <taxon>Agaricales</taxon>
        <taxon>Marasmiineae</taxon>
        <taxon>Mycenaceae</taxon>
        <taxon>Mycena</taxon>
    </lineage>
</organism>
<feature type="domain" description="DUF6535" evidence="3">
    <location>
        <begin position="96"/>
        <end position="209"/>
    </location>
</feature>
<comment type="caution">
    <text evidence="4">The sequence shown here is derived from an EMBL/GenBank/DDBJ whole genome shotgun (WGS) entry which is preliminary data.</text>
</comment>
<gene>
    <name evidence="4" type="ORF">B0H17DRAFT_963424</name>
</gene>
<evidence type="ECO:0000256" key="1">
    <source>
        <dbReference type="SAM" id="MobiDB-lite"/>
    </source>
</evidence>
<feature type="region of interest" description="Disordered" evidence="1">
    <location>
        <begin position="1"/>
        <end position="32"/>
    </location>
</feature>
<evidence type="ECO:0000313" key="4">
    <source>
        <dbReference type="EMBL" id="KAJ7626465.1"/>
    </source>
</evidence>
<keyword evidence="2" id="KW-1133">Transmembrane helix</keyword>
<feature type="transmembrane region" description="Helical" evidence="2">
    <location>
        <begin position="180"/>
        <end position="205"/>
    </location>
</feature>
<evidence type="ECO:0000259" key="3">
    <source>
        <dbReference type="Pfam" id="PF20153"/>
    </source>
</evidence>
<evidence type="ECO:0000313" key="5">
    <source>
        <dbReference type="Proteomes" id="UP001221757"/>
    </source>
</evidence>
<accession>A0AAD7BPF7</accession>
<evidence type="ECO:0000256" key="2">
    <source>
        <dbReference type="SAM" id="Phobius"/>
    </source>
</evidence>
<dbReference type="Proteomes" id="UP001221757">
    <property type="component" value="Unassembled WGS sequence"/>
</dbReference>
<sequence>MAEVSVSGKSTDHVKGSSLHSTNSRRPTASIPQRKLSVCRLSTWLHTDARSKPKQFARKVRAHKIEILEAQYIPRLHTTLESLRPPKPADKKTAFWTAYKTLADEFDKEFQRKYGNDLDTMLIFAGLFSAVSSAFIIEIQPEFQPNPNSMTETLLLALVQNITGGTPPGIEMPGPTGPGALVVVAQSLLYFSLLSTLLAALLAVLGKQW</sequence>
<keyword evidence="2" id="KW-0472">Membrane</keyword>
<name>A0AAD7BPF7_MYCRO</name>
<dbReference type="EMBL" id="JARKIE010000586">
    <property type="protein sequence ID" value="KAJ7626465.1"/>
    <property type="molecule type" value="Genomic_DNA"/>
</dbReference>
<dbReference type="AlphaFoldDB" id="A0AAD7BPF7"/>